<dbReference type="NCBIfam" id="TIGR02532">
    <property type="entry name" value="IV_pilin_GFxxxE"/>
    <property type="match status" value="1"/>
</dbReference>
<dbReference type="Pfam" id="PF07963">
    <property type="entry name" value="N_methyl"/>
    <property type="match status" value="1"/>
</dbReference>
<accession>A0AA86T8J8</accession>
<proteinExistence type="predicted"/>
<dbReference type="SUPFAM" id="SSF54523">
    <property type="entry name" value="Pili subunits"/>
    <property type="match status" value="1"/>
</dbReference>
<keyword evidence="3" id="KW-1185">Reference proteome</keyword>
<dbReference type="InterPro" id="IPR012902">
    <property type="entry name" value="N_methyl_site"/>
</dbReference>
<dbReference type="InterPro" id="IPR045584">
    <property type="entry name" value="Pilin-like"/>
</dbReference>
<name>A0AA86T8J8_9BACT</name>
<keyword evidence="1" id="KW-0472">Membrane</keyword>
<gene>
    <name evidence="2" type="ORF">DNFV4_04087</name>
</gene>
<organism evidence="2 3">
    <name type="scientific">Nitrospira tepida</name>
    <dbReference type="NCBI Taxonomy" id="2973512"/>
    <lineage>
        <taxon>Bacteria</taxon>
        <taxon>Pseudomonadati</taxon>
        <taxon>Nitrospirota</taxon>
        <taxon>Nitrospiria</taxon>
        <taxon>Nitrospirales</taxon>
        <taxon>Nitrospiraceae</taxon>
        <taxon>Nitrospira</taxon>
    </lineage>
</organism>
<dbReference type="Gene3D" id="3.30.700.10">
    <property type="entry name" value="Glycoprotein, Type 4 Pilin"/>
    <property type="match status" value="1"/>
</dbReference>
<dbReference type="PROSITE" id="PS00409">
    <property type="entry name" value="PROKAR_NTER_METHYL"/>
    <property type="match status" value="1"/>
</dbReference>
<dbReference type="KEGG" id="nti:DNFV4_04087"/>
<evidence type="ECO:0000256" key="1">
    <source>
        <dbReference type="SAM" id="Phobius"/>
    </source>
</evidence>
<keyword evidence="1" id="KW-1133">Transmembrane helix</keyword>
<dbReference type="EMBL" id="OX365700">
    <property type="protein sequence ID" value="CAI4033646.1"/>
    <property type="molecule type" value="Genomic_DNA"/>
</dbReference>
<keyword evidence="1" id="KW-0812">Transmembrane</keyword>
<feature type="transmembrane region" description="Helical" evidence="1">
    <location>
        <begin position="6"/>
        <end position="31"/>
    </location>
</feature>
<protein>
    <submittedName>
        <fullName evidence="2">Uncharacterized protein</fullName>
    </submittedName>
</protein>
<dbReference type="Proteomes" id="UP001179121">
    <property type="component" value="Chromosome"/>
</dbReference>
<reference evidence="2" key="1">
    <citation type="submission" date="2022-10" db="EMBL/GenBank/DDBJ databases">
        <authorList>
            <person name="Koch H."/>
        </authorList>
    </citation>
    <scope>NUCLEOTIDE SEQUENCE</scope>
    <source>
        <strain evidence="2">DNF</strain>
    </source>
</reference>
<evidence type="ECO:0000313" key="2">
    <source>
        <dbReference type="EMBL" id="CAI4033646.1"/>
    </source>
</evidence>
<sequence>MRNQEAGFTLVELVTVTAIVGILTGLAVPAYNQWITQYQLRQAASEIQSQMTHARWIAMNRNTTVRVALSTVSGKVQLNVTDATGAQQFLPPSTMMGTINGVTGGPVLFSSLGLLASGSSALVQVSNVKNQTYSVWVNAGGKATWCPKSTCP</sequence>
<evidence type="ECO:0000313" key="3">
    <source>
        <dbReference type="Proteomes" id="UP001179121"/>
    </source>
</evidence>
<dbReference type="AlphaFoldDB" id="A0AA86T8J8"/>